<dbReference type="EMBL" id="CAADRA010000010">
    <property type="protein sequence ID" value="VFT77486.1"/>
    <property type="molecule type" value="Genomic_DNA"/>
</dbReference>
<protein>
    <submittedName>
        <fullName evidence="3">Aste57867_260 protein</fullName>
    </submittedName>
</protein>
<sequence>MQMPPPLVPAVAVHSPEVEAFLNMAETLGLLVRTPMGLDIPTTYFDSKGDFVDSLMQLAMKFRYQMRQRSNNRHLCYLCKSFPDCPFAVRANVLGTGQVKLSGSTFHHNHPLGVSALPPSARNSMLCSKTLAQSIIVADVDYVNATKDQLQAHVRATFGAEISSSRVYALKKLLESGTMGNDVNRFQKIPKYLPLPRKSDDDDDTDDDDFRPILTDAEKEREELRRLDREHRWEMDRRRLAMEETTNARLEDEARAQRRLLELPALTAEIEAKVTQAKARHELLQTGMAREDVELLLG</sequence>
<proteinExistence type="predicted"/>
<organism evidence="3 4">
    <name type="scientific">Aphanomyces stellatus</name>
    <dbReference type="NCBI Taxonomy" id="120398"/>
    <lineage>
        <taxon>Eukaryota</taxon>
        <taxon>Sar</taxon>
        <taxon>Stramenopiles</taxon>
        <taxon>Oomycota</taxon>
        <taxon>Saprolegniomycetes</taxon>
        <taxon>Saprolegniales</taxon>
        <taxon>Verrucalvaceae</taxon>
        <taxon>Aphanomyces</taxon>
    </lineage>
</organism>
<accession>A0A485K4P0</accession>
<evidence type="ECO:0000313" key="4">
    <source>
        <dbReference type="Proteomes" id="UP000332933"/>
    </source>
</evidence>
<name>A0A485K4P0_9STRA</name>
<dbReference type="OrthoDB" id="69611at2759"/>
<gene>
    <name evidence="3" type="primary">Aste57867_260</name>
    <name evidence="2" type="ORF">As57867_000260</name>
    <name evidence="3" type="ORF">ASTE57867_260</name>
</gene>
<evidence type="ECO:0000313" key="3">
    <source>
        <dbReference type="EMBL" id="VFT77486.1"/>
    </source>
</evidence>
<dbReference type="AlphaFoldDB" id="A0A485K4P0"/>
<reference evidence="3 4" key="1">
    <citation type="submission" date="2019-03" db="EMBL/GenBank/DDBJ databases">
        <authorList>
            <person name="Gaulin E."/>
            <person name="Dumas B."/>
        </authorList>
    </citation>
    <scope>NUCLEOTIDE SEQUENCE [LARGE SCALE GENOMIC DNA]</scope>
    <source>
        <strain evidence="3">CBS 568.67</strain>
    </source>
</reference>
<feature type="region of interest" description="Disordered" evidence="1">
    <location>
        <begin position="193"/>
        <end position="214"/>
    </location>
</feature>
<evidence type="ECO:0000256" key="1">
    <source>
        <dbReference type="SAM" id="MobiDB-lite"/>
    </source>
</evidence>
<dbReference type="Proteomes" id="UP000332933">
    <property type="component" value="Unassembled WGS sequence"/>
</dbReference>
<reference evidence="2" key="2">
    <citation type="submission" date="2019-06" db="EMBL/GenBank/DDBJ databases">
        <title>Genomics analysis of Aphanomyces spp. identifies a new class of oomycete effector associated with host adaptation.</title>
        <authorList>
            <person name="Gaulin E."/>
        </authorList>
    </citation>
    <scope>NUCLEOTIDE SEQUENCE</scope>
    <source>
        <strain evidence="2">CBS 578.67</strain>
    </source>
</reference>
<keyword evidence="4" id="KW-1185">Reference proteome</keyword>
<evidence type="ECO:0000313" key="2">
    <source>
        <dbReference type="EMBL" id="KAF0720541.1"/>
    </source>
</evidence>
<dbReference type="EMBL" id="VJMH01000010">
    <property type="protein sequence ID" value="KAF0720541.1"/>
    <property type="molecule type" value="Genomic_DNA"/>
</dbReference>